<proteinExistence type="predicted"/>
<accession>A0A3M0GJE7</accession>
<comment type="caution">
    <text evidence="1">The sequence shown here is derived from an EMBL/GenBank/DDBJ whole genome shotgun (WGS) entry which is preliminary data.</text>
</comment>
<dbReference type="AlphaFoldDB" id="A0A3M0GJE7"/>
<gene>
    <name evidence="1" type="ORF">EAX62_00770</name>
</gene>
<reference evidence="1 2" key="1">
    <citation type="submission" date="2018-10" db="EMBL/GenBank/DDBJ databases">
        <title>Tessaracoccus antarcticuss sp. nov., isolated from sediment.</title>
        <authorList>
            <person name="Zhou L.Y."/>
            <person name="Du Z.J."/>
        </authorList>
    </citation>
    <scope>NUCLEOTIDE SEQUENCE [LARGE SCALE GENOMIC DNA]</scope>
    <source>
        <strain evidence="1 2">JDX10</strain>
    </source>
</reference>
<dbReference type="EMBL" id="REFW01000001">
    <property type="protein sequence ID" value="RMB61239.1"/>
    <property type="molecule type" value="Genomic_DNA"/>
</dbReference>
<dbReference type="Proteomes" id="UP000275256">
    <property type="component" value="Unassembled WGS sequence"/>
</dbReference>
<keyword evidence="2" id="KW-1185">Reference proteome</keyword>
<protein>
    <recommendedName>
        <fullName evidence="3">ESX-1 secretion-associated protein</fullName>
    </recommendedName>
</protein>
<organism evidence="1 2">
    <name type="scientific">Tessaracoccus antarcticus</name>
    <dbReference type="NCBI Taxonomy" id="2479848"/>
    <lineage>
        <taxon>Bacteria</taxon>
        <taxon>Bacillati</taxon>
        <taxon>Actinomycetota</taxon>
        <taxon>Actinomycetes</taxon>
        <taxon>Propionibacteriales</taxon>
        <taxon>Propionibacteriaceae</taxon>
        <taxon>Tessaracoccus</taxon>
    </lineage>
</organism>
<evidence type="ECO:0000313" key="2">
    <source>
        <dbReference type="Proteomes" id="UP000275256"/>
    </source>
</evidence>
<evidence type="ECO:0000313" key="1">
    <source>
        <dbReference type="EMBL" id="RMB61239.1"/>
    </source>
</evidence>
<name>A0A3M0GJE7_9ACTN</name>
<sequence length="98" mass="9937">MDYTVQIGRLEHHGRDVAAVGADAAYTLHAVRLDAAATAMPGSMSGVAAVALHGRFASAAGTLASGLEAYGSSTHATVDGYRQQEDKAAAAITQFFGG</sequence>
<dbReference type="RefSeq" id="WP_121899785.1">
    <property type="nucleotide sequence ID" value="NZ_REFW01000001.1"/>
</dbReference>
<evidence type="ECO:0008006" key="3">
    <source>
        <dbReference type="Google" id="ProtNLM"/>
    </source>
</evidence>